<dbReference type="InterPro" id="IPR001789">
    <property type="entry name" value="Sig_transdc_resp-reg_receiver"/>
</dbReference>
<protein>
    <recommendedName>
        <fullName evidence="3">Response regulatory domain-containing protein</fullName>
    </recommendedName>
</protein>
<dbReference type="AlphaFoldDB" id="A0A1F6C4X7"/>
<evidence type="ECO:0000313" key="5">
    <source>
        <dbReference type="Proteomes" id="UP000178249"/>
    </source>
</evidence>
<reference evidence="4 5" key="1">
    <citation type="journal article" date="2016" name="Nat. Commun.">
        <title>Thousands of microbial genomes shed light on interconnected biogeochemical processes in an aquifer system.</title>
        <authorList>
            <person name="Anantharaman K."/>
            <person name="Brown C.T."/>
            <person name="Hug L.A."/>
            <person name="Sharon I."/>
            <person name="Castelle C.J."/>
            <person name="Probst A.J."/>
            <person name="Thomas B.C."/>
            <person name="Singh A."/>
            <person name="Wilkins M.J."/>
            <person name="Karaoz U."/>
            <person name="Brodie E.L."/>
            <person name="Williams K.H."/>
            <person name="Hubbard S.S."/>
            <person name="Banfield J.F."/>
        </authorList>
    </citation>
    <scope>NUCLEOTIDE SEQUENCE [LARGE SCALE GENOMIC DNA]</scope>
</reference>
<dbReference type="SMART" id="SM00448">
    <property type="entry name" value="REC"/>
    <property type="match status" value="1"/>
</dbReference>
<dbReference type="PANTHER" id="PTHR44591">
    <property type="entry name" value="STRESS RESPONSE REGULATOR PROTEIN 1"/>
    <property type="match status" value="1"/>
</dbReference>
<dbReference type="InterPro" id="IPR050595">
    <property type="entry name" value="Bact_response_regulator"/>
</dbReference>
<accession>A0A1F6C4X7</accession>
<organism evidence="4 5">
    <name type="scientific">Candidatus Kaiserbacteria bacterium RIFCSPHIGHO2_01_FULL_48_10</name>
    <dbReference type="NCBI Taxonomy" id="1798476"/>
    <lineage>
        <taxon>Bacteria</taxon>
        <taxon>Candidatus Kaiseribacteriota</taxon>
    </lineage>
</organism>
<dbReference type="Pfam" id="PF00072">
    <property type="entry name" value="Response_reg"/>
    <property type="match status" value="1"/>
</dbReference>
<dbReference type="PROSITE" id="PS50110">
    <property type="entry name" value="RESPONSE_REGULATORY"/>
    <property type="match status" value="1"/>
</dbReference>
<proteinExistence type="predicted"/>
<gene>
    <name evidence="4" type="ORF">A2841_00900</name>
</gene>
<sequence>MDKNIKILVVEDSPDLMKAISMKLQTHGMKPILATNGEEALLMLRENPDVVWLDIYLPKINGYEFLKIVRGNKATTNLPVVVVTNSAGHQMRKELEQLGILDFFVKADSRLDEVIDRIQTHFDTAVKS</sequence>
<dbReference type="SUPFAM" id="SSF52172">
    <property type="entry name" value="CheY-like"/>
    <property type="match status" value="1"/>
</dbReference>
<dbReference type="EMBL" id="MFKP01000017">
    <property type="protein sequence ID" value="OGG44191.1"/>
    <property type="molecule type" value="Genomic_DNA"/>
</dbReference>
<dbReference type="Proteomes" id="UP000178249">
    <property type="component" value="Unassembled WGS sequence"/>
</dbReference>
<dbReference type="CDD" id="cd00156">
    <property type="entry name" value="REC"/>
    <property type="match status" value="1"/>
</dbReference>
<dbReference type="PANTHER" id="PTHR44591:SF3">
    <property type="entry name" value="RESPONSE REGULATORY DOMAIN-CONTAINING PROTEIN"/>
    <property type="match status" value="1"/>
</dbReference>
<name>A0A1F6C4X7_9BACT</name>
<comment type="caution">
    <text evidence="4">The sequence shown here is derived from an EMBL/GenBank/DDBJ whole genome shotgun (WGS) entry which is preliminary data.</text>
</comment>
<evidence type="ECO:0000259" key="3">
    <source>
        <dbReference type="PROSITE" id="PS50110"/>
    </source>
</evidence>
<evidence type="ECO:0000256" key="2">
    <source>
        <dbReference type="PROSITE-ProRule" id="PRU00169"/>
    </source>
</evidence>
<keyword evidence="1 2" id="KW-0597">Phosphoprotein</keyword>
<dbReference type="GO" id="GO:0000160">
    <property type="term" value="P:phosphorelay signal transduction system"/>
    <property type="evidence" value="ECO:0007669"/>
    <property type="project" value="InterPro"/>
</dbReference>
<evidence type="ECO:0000313" key="4">
    <source>
        <dbReference type="EMBL" id="OGG44191.1"/>
    </source>
</evidence>
<dbReference type="InterPro" id="IPR011006">
    <property type="entry name" value="CheY-like_superfamily"/>
</dbReference>
<feature type="domain" description="Response regulatory" evidence="3">
    <location>
        <begin position="6"/>
        <end position="121"/>
    </location>
</feature>
<evidence type="ECO:0000256" key="1">
    <source>
        <dbReference type="ARBA" id="ARBA00022553"/>
    </source>
</evidence>
<dbReference type="Gene3D" id="3.40.50.2300">
    <property type="match status" value="1"/>
</dbReference>
<feature type="modified residue" description="4-aspartylphosphate" evidence="2">
    <location>
        <position position="54"/>
    </location>
</feature>